<dbReference type="HAMAP" id="MF_00074">
    <property type="entry name" value="16SrRNA_methyltr_G"/>
    <property type="match status" value="1"/>
</dbReference>
<comment type="caution">
    <text evidence="6">Lacks conserved residue(s) required for the propagation of feature annotation.</text>
</comment>
<accession>A0A9D1SAG7</accession>
<feature type="binding site" evidence="6">
    <location>
        <position position="137"/>
    </location>
    <ligand>
        <name>S-adenosyl-L-methionine</name>
        <dbReference type="ChEBI" id="CHEBI:59789"/>
    </ligand>
</feature>
<name>A0A9D1SAG7_9PROT</name>
<dbReference type="EC" id="2.1.1.170" evidence="6"/>
<dbReference type="Pfam" id="PF02527">
    <property type="entry name" value="GidB"/>
    <property type="match status" value="1"/>
</dbReference>
<dbReference type="PANTHER" id="PTHR31760">
    <property type="entry name" value="S-ADENOSYL-L-METHIONINE-DEPENDENT METHYLTRANSFERASES SUPERFAMILY PROTEIN"/>
    <property type="match status" value="1"/>
</dbReference>
<dbReference type="Proteomes" id="UP000824107">
    <property type="component" value="Unassembled WGS sequence"/>
</dbReference>
<reference evidence="7" key="2">
    <citation type="journal article" date="2021" name="PeerJ">
        <title>Extensive microbial diversity within the chicken gut microbiome revealed by metagenomics and culture.</title>
        <authorList>
            <person name="Gilroy R."/>
            <person name="Ravi A."/>
            <person name="Getino M."/>
            <person name="Pursley I."/>
            <person name="Horton D.L."/>
            <person name="Alikhan N.F."/>
            <person name="Baker D."/>
            <person name="Gharbi K."/>
            <person name="Hall N."/>
            <person name="Watson M."/>
            <person name="Adriaenssens E.M."/>
            <person name="Foster-Nyarko E."/>
            <person name="Jarju S."/>
            <person name="Secka A."/>
            <person name="Antonio M."/>
            <person name="Oren A."/>
            <person name="Chaudhuri R.R."/>
            <person name="La Ragione R."/>
            <person name="Hildebrand F."/>
            <person name="Pallen M.J."/>
        </authorList>
    </citation>
    <scope>NUCLEOTIDE SEQUENCE</scope>
    <source>
        <strain evidence="7">ChiW3-316</strain>
    </source>
</reference>
<evidence type="ECO:0000256" key="6">
    <source>
        <dbReference type="HAMAP-Rule" id="MF_00074"/>
    </source>
</evidence>
<sequence length="208" mass="23473">MEKNTTTYDVSRETIDKLKTYEASLNEWQNKFNLVSSSSLADGWNRHFLDSVQLFQYIPSNARTLYDLGSGAGFPGMVLAIMAMEKTPYLKVSLIESIGKKTLYLKHVAELTGTKVNIYNKRIEELPAEKVDVITSRALTALDNLLNYASRFCGSHTVCIFPKGKKHAEEIAEAKKHWDFDCRIIPSSQSDEGVILIITHLNKRKGVK</sequence>
<evidence type="ECO:0000256" key="2">
    <source>
        <dbReference type="ARBA" id="ARBA00022552"/>
    </source>
</evidence>
<dbReference type="AlphaFoldDB" id="A0A9D1SAG7"/>
<dbReference type="InterPro" id="IPR029063">
    <property type="entry name" value="SAM-dependent_MTases_sf"/>
</dbReference>
<dbReference type="InterPro" id="IPR003682">
    <property type="entry name" value="rRNA_ssu_MeTfrase_G"/>
</dbReference>
<evidence type="ECO:0000256" key="1">
    <source>
        <dbReference type="ARBA" id="ARBA00022490"/>
    </source>
</evidence>
<dbReference type="SUPFAM" id="SSF53335">
    <property type="entry name" value="S-adenosyl-L-methionine-dependent methyltransferases"/>
    <property type="match status" value="1"/>
</dbReference>
<keyword evidence="3 6" id="KW-0489">Methyltransferase</keyword>
<feature type="binding site" evidence="6">
    <location>
        <position position="74"/>
    </location>
    <ligand>
        <name>S-adenosyl-L-methionine</name>
        <dbReference type="ChEBI" id="CHEBI:59789"/>
    </ligand>
</feature>
<comment type="catalytic activity">
    <reaction evidence="6">
        <text>guanosine(527) in 16S rRNA + S-adenosyl-L-methionine = N(7)-methylguanosine(527) in 16S rRNA + S-adenosyl-L-homocysteine</text>
        <dbReference type="Rhea" id="RHEA:42732"/>
        <dbReference type="Rhea" id="RHEA-COMP:10209"/>
        <dbReference type="Rhea" id="RHEA-COMP:10210"/>
        <dbReference type="ChEBI" id="CHEBI:57856"/>
        <dbReference type="ChEBI" id="CHEBI:59789"/>
        <dbReference type="ChEBI" id="CHEBI:74269"/>
        <dbReference type="ChEBI" id="CHEBI:74480"/>
        <dbReference type="EC" id="2.1.1.170"/>
    </reaction>
</comment>
<feature type="binding site" evidence="6">
    <location>
        <begin position="123"/>
        <end position="124"/>
    </location>
    <ligand>
        <name>S-adenosyl-L-methionine</name>
        <dbReference type="ChEBI" id="CHEBI:59789"/>
    </ligand>
</feature>
<dbReference type="GO" id="GO:0070043">
    <property type="term" value="F:rRNA (guanine-N7-)-methyltransferase activity"/>
    <property type="evidence" value="ECO:0007669"/>
    <property type="project" value="UniProtKB-UniRule"/>
</dbReference>
<feature type="binding site" evidence="6">
    <location>
        <position position="69"/>
    </location>
    <ligand>
        <name>S-adenosyl-L-methionine</name>
        <dbReference type="ChEBI" id="CHEBI:59789"/>
    </ligand>
</feature>
<comment type="subcellular location">
    <subcellularLocation>
        <location evidence="6">Cytoplasm</location>
    </subcellularLocation>
</comment>
<dbReference type="EMBL" id="DVNC01000021">
    <property type="protein sequence ID" value="HIU52911.1"/>
    <property type="molecule type" value="Genomic_DNA"/>
</dbReference>
<evidence type="ECO:0000313" key="7">
    <source>
        <dbReference type="EMBL" id="HIU52911.1"/>
    </source>
</evidence>
<evidence type="ECO:0000256" key="3">
    <source>
        <dbReference type="ARBA" id="ARBA00022603"/>
    </source>
</evidence>
<keyword evidence="4 6" id="KW-0808">Transferase</keyword>
<dbReference type="Gene3D" id="3.40.50.150">
    <property type="entry name" value="Vaccinia Virus protein VP39"/>
    <property type="match status" value="1"/>
</dbReference>
<dbReference type="NCBIfam" id="TIGR00138">
    <property type="entry name" value="rsmG_gidB"/>
    <property type="match status" value="1"/>
</dbReference>
<comment type="similarity">
    <text evidence="6">Belongs to the methyltransferase superfamily. RNA methyltransferase RsmG family.</text>
</comment>
<proteinExistence type="inferred from homology"/>
<keyword evidence="2 6" id="KW-0698">rRNA processing</keyword>
<organism evidence="7 8">
    <name type="scientific">Candidatus Scatocola faecipullorum</name>
    <dbReference type="NCBI Taxonomy" id="2840917"/>
    <lineage>
        <taxon>Bacteria</taxon>
        <taxon>Pseudomonadati</taxon>
        <taxon>Pseudomonadota</taxon>
        <taxon>Alphaproteobacteria</taxon>
        <taxon>Rhodospirillales</taxon>
        <taxon>Rhodospirillaceae</taxon>
        <taxon>Rhodospirillaceae incertae sedis</taxon>
        <taxon>Candidatus Scatocola</taxon>
    </lineage>
</organism>
<keyword evidence="5 6" id="KW-0949">S-adenosyl-L-methionine</keyword>
<evidence type="ECO:0000256" key="4">
    <source>
        <dbReference type="ARBA" id="ARBA00022679"/>
    </source>
</evidence>
<gene>
    <name evidence="6 7" type="primary">rsmG</name>
    <name evidence="7" type="ORF">IAD20_02400</name>
</gene>
<dbReference type="PIRSF" id="PIRSF003078">
    <property type="entry name" value="GidB"/>
    <property type="match status" value="1"/>
</dbReference>
<keyword evidence="1 6" id="KW-0963">Cytoplasm</keyword>
<evidence type="ECO:0000313" key="8">
    <source>
        <dbReference type="Proteomes" id="UP000824107"/>
    </source>
</evidence>
<dbReference type="GO" id="GO:0005829">
    <property type="term" value="C:cytosol"/>
    <property type="evidence" value="ECO:0007669"/>
    <property type="project" value="TreeGrafter"/>
</dbReference>
<protein>
    <recommendedName>
        <fullName evidence="6">Ribosomal RNA small subunit methyltransferase G</fullName>
        <ecNumber evidence="6">2.1.1.170</ecNumber>
    </recommendedName>
    <alternativeName>
        <fullName evidence="6">16S rRNA 7-methylguanosine methyltransferase</fullName>
        <shortName evidence="6">16S rRNA m7G methyltransferase</shortName>
    </alternativeName>
</protein>
<dbReference type="PANTHER" id="PTHR31760:SF0">
    <property type="entry name" value="S-ADENOSYL-L-METHIONINE-DEPENDENT METHYLTRANSFERASES SUPERFAMILY PROTEIN"/>
    <property type="match status" value="1"/>
</dbReference>
<comment type="caution">
    <text evidence="7">The sequence shown here is derived from an EMBL/GenBank/DDBJ whole genome shotgun (WGS) entry which is preliminary data.</text>
</comment>
<comment type="function">
    <text evidence="6">Specifically methylates the N7 position of guanine in position 527 of 16S rRNA.</text>
</comment>
<evidence type="ECO:0000256" key="5">
    <source>
        <dbReference type="ARBA" id="ARBA00022691"/>
    </source>
</evidence>
<reference evidence="7" key="1">
    <citation type="submission" date="2020-10" db="EMBL/GenBank/DDBJ databases">
        <authorList>
            <person name="Gilroy R."/>
        </authorList>
    </citation>
    <scope>NUCLEOTIDE SEQUENCE</scope>
    <source>
        <strain evidence="7">ChiW3-316</strain>
    </source>
</reference>